<dbReference type="SUPFAM" id="SSF52743">
    <property type="entry name" value="Subtilisin-like"/>
    <property type="match status" value="1"/>
</dbReference>
<comment type="caution">
    <text evidence="1">The sequence shown here is derived from an EMBL/GenBank/DDBJ whole genome shotgun (WGS) entry which is preliminary data.</text>
</comment>
<evidence type="ECO:0008006" key="2">
    <source>
        <dbReference type="Google" id="ProtNLM"/>
    </source>
</evidence>
<reference evidence="1" key="1">
    <citation type="journal article" date="2014" name="Front. Microbiol.">
        <title>High frequency of phylogenetically diverse reductive dehalogenase-homologous genes in deep subseafloor sedimentary metagenomes.</title>
        <authorList>
            <person name="Kawai M."/>
            <person name="Futagami T."/>
            <person name="Toyoda A."/>
            <person name="Takaki Y."/>
            <person name="Nishi S."/>
            <person name="Hori S."/>
            <person name="Arai W."/>
            <person name="Tsubouchi T."/>
            <person name="Morono Y."/>
            <person name="Uchiyama I."/>
            <person name="Ito T."/>
            <person name="Fujiyama A."/>
            <person name="Inagaki F."/>
            <person name="Takami H."/>
        </authorList>
    </citation>
    <scope>NUCLEOTIDE SEQUENCE</scope>
    <source>
        <strain evidence="1">Expedition CK06-06</strain>
    </source>
</reference>
<dbReference type="AlphaFoldDB" id="X0WYU5"/>
<accession>X0WYU5</accession>
<sequence>RFHVAYKLDEAILEGLAQGMPDELATYSIEAFVSGPEQQNAIAAQIVALGGVVQSTTPGAFQMNVILTPGQLLEVVKMDELHFIDPRGEWEVDMDIVRQISGTNYLESVTGYTGQGVRAEVADSGCQVNHQEFQGVNGPPLVHSPPINAGSHGTAVYGVCFAEGIVAQARGILPGADQGICTEASYLRGVGNIANRYKHTGELVDPKGPFRAVFQTNSTGDPRTRNYTSISAAMDNNLFNFDIVH</sequence>
<feature type="non-terminal residue" evidence="1">
    <location>
        <position position="1"/>
    </location>
</feature>
<protein>
    <recommendedName>
        <fullName evidence="2">Peptidase S8/S53 domain-containing protein</fullName>
    </recommendedName>
</protein>
<proteinExistence type="predicted"/>
<evidence type="ECO:0000313" key="1">
    <source>
        <dbReference type="EMBL" id="GAG36109.1"/>
    </source>
</evidence>
<gene>
    <name evidence="1" type="ORF">S01H1_70764</name>
</gene>
<dbReference type="EMBL" id="BARS01047077">
    <property type="protein sequence ID" value="GAG36109.1"/>
    <property type="molecule type" value="Genomic_DNA"/>
</dbReference>
<organism evidence="1">
    <name type="scientific">marine sediment metagenome</name>
    <dbReference type="NCBI Taxonomy" id="412755"/>
    <lineage>
        <taxon>unclassified sequences</taxon>
        <taxon>metagenomes</taxon>
        <taxon>ecological metagenomes</taxon>
    </lineage>
</organism>
<feature type="non-terminal residue" evidence="1">
    <location>
        <position position="245"/>
    </location>
</feature>
<dbReference type="GO" id="GO:0006508">
    <property type="term" value="P:proteolysis"/>
    <property type="evidence" value="ECO:0007669"/>
    <property type="project" value="InterPro"/>
</dbReference>
<dbReference type="InterPro" id="IPR036852">
    <property type="entry name" value="Peptidase_S8/S53_dom_sf"/>
</dbReference>
<dbReference type="GO" id="GO:0004252">
    <property type="term" value="F:serine-type endopeptidase activity"/>
    <property type="evidence" value="ECO:0007669"/>
    <property type="project" value="InterPro"/>
</dbReference>
<name>X0WYU5_9ZZZZ</name>
<dbReference type="Gene3D" id="3.40.50.200">
    <property type="entry name" value="Peptidase S8/S53 domain"/>
    <property type="match status" value="1"/>
</dbReference>